<dbReference type="Pfam" id="PF13673">
    <property type="entry name" value="Acetyltransf_10"/>
    <property type="match status" value="1"/>
</dbReference>
<dbReference type="GO" id="GO:0016747">
    <property type="term" value="F:acyltransferase activity, transferring groups other than amino-acyl groups"/>
    <property type="evidence" value="ECO:0007669"/>
    <property type="project" value="InterPro"/>
</dbReference>
<accession>A0A1Q9GEM0</accession>
<keyword evidence="2" id="KW-0808">Transferase</keyword>
<dbReference type="SUPFAM" id="SSF55729">
    <property type="entry name" value="Acyl-CoA N-acyltransferases (Nat)"/>
    <property type="match status" value="1"/>
</dbReference>
<dbReference type="OrthoDB" id="1178186at2"/>
<evidence type="ECO:0000259" key="1">
    <source>
        <dbReference type="PROSITE" id="PS51186"/>
    </source>
</evidence>
<dbReference type="EMBL" id="MJIL01000090">
    <property type="protein sequence ID" value="OLQ72855.1"/>
    <property type="molecule type" value="Genomic_DNA"/>
</dbReference>
<keyword evidence="3" id="KW-1185">Reference proteome</keyword>
<protein>
    <submittedName>
        <fullName evidence="2">GNAT family N-acetyltransferase</fullName>
    </submittedName>
</protein>
<dbReference type="RefSeq" id="WP_075766872.1">
    <property type="nucleotide sequence ID" value="NZ_MJIL01000090.1"/>
</dbReference>
<dbReference type="Proteomes" id="UP000186905">
    <property type="component" value="Unassembled WGS sequence"/>
</dbReference>
<proteinExistence type="predicted"/>
<dbReference type="Gene3D" id="3.40.630.30">
    <property type="match status" value="1"/>
</dbReference>
<name>A0A1Q9GEM0_9GAMM</name>
<comment type="caution">
    <text evidence="2">The sequence shown here is derived from an EMBL/GenBank/DDBJ whole genome shotgun (WGS) entry which is preliminary data.</text>
</comment>
<dbReference type="PROSITE" id="PS51186">
    <property type="entry name" value="GNAT"/>
    <property type="match status" value="1"/>
</dbReference>
<evidence type="ECO:0000313" key="3">
    <source>
        <dbReference type="Proteomes" id="UP000186905"/>
    </source>
</evidence>
<sequence length="153" mass="17558">MKIELITAEQTLPVRHRVLWPDKPVDFCRVPEDDAGVHYGAFFDEKLVCVASVFIDGQNARLRKFATLHEYQGKGVGTLVIERILSDLQTQNMARFWCDARESARGFYHRFAMEPFGERFYKGDVPYFKMAVDLASGGIVPKQHQDKEPTAYL</sequence>
<dbReference type="STRING" id="1903952.BIT28_06625"/>
<organism evidence="2 3">
    <name type="scientific">Photobacterium proteolyticum</name>
    <dbReference type="NCBI Taxonomy" id="1903952"/>
    <lineage>
        <taxon>Bacteria</taxon>
        <taxon>Pseudomonadati</taxon>
        <taxon>Pseudomonadota</taxon>
        <taxon>Gammaproteobacteria</taxon>
        <taxon>Vibrionales</taxon>
        <taxon>Vibrionaceae</taxon>
        <taxon>Photobacterium</taxon>
    </lineage>
</organism>
<dbReference type="InterPro" id="IPR000182">
    <property type="entry name" value="GNAT_dom"/>
</dbReference>
<dbReference type="CDD" id="cd04301">
    <property type="entry name" value="NAT_SF"/>
    <property type="match status" value="1"/>
</dbReference>
<dbReference type="AlphaFoldDB" id="A0A1Q9GEM0"/>
<evidence type="ECO:0000313" key="2">
    <source>
        <dbReference type="EMBL" id="OLQ72855.1"/>
    </source>
</evidence>
<gene>
    <name evidence="2" type="ORF">BIT28_06625</name>
</gene>
<feature type="domain" description="N-acetyltransferase" evidence="1">
    <location>
        <begin position="1"/>
        <end position="132"/>
    </location>
</feature>
<dbReference type="InterPro" id="IPR016181">
    <property type="entry name" value="Acyl_CoA_acyltransferase"/>
</dbReference>
<reference evidence="2 3" key="1">
    <citation type="submission" date="2016-09" db="EMBL/GenBank/DDBJ databases">
        <title>Photobacterium proteolyticum sp. nov. a protease producing bacterium isolated from ocean sediments of Laizhou Bay.</title>
        <authorList>
            <person name="Li Y."/>
        </authorList>
    </citation>
    <scope>NUCLEOTIDE SEQUENCE [LARGE SCALE GENOMIC DNA]</scope>
    <source>
        <strain evidence="2 3">13-12</strain>
    </source>
</reference>